<dbReference type="GeneID" id="40525640"/>
<sequence length="239" mass="27076">MSVYNIKLYECPCGYYTTIPANANKHKKTSCKLSGRMKLVDKIFKDITDKDNAVNDVSTTIGINNGNVSIVDNSVNTNIYIPQNSLKDDMIDFLKTVVFNETPSTSQILQMPSRVLYNARNPEKHPGAITERGDKIVEKLPGGGERIMGRKKAIKMFTCEAVDALCQKPPTQHVRDYYEKERKIGKKEYTIKEAVTANAKNSVEYHHKIPSDLKNIVVSLEDRIESEMDNITKENRVLF</sequence>
<dbReference type="Pfam" id="PF07150">
    <property type="entry name" value="DUF1390"/>
    <property type="match status" value="1"/>
</dbReference>
<reference evidence="1" key="1">
    <citation type="submission" date="2012-10" db="EMBL/GenBank/DDBJ databases">
        <title>Towards defining the chloroviruses: a genomic journey through a genus of large DNA viruses.</title>
        <authorList>
            <person name="Jeanniard A."/>
            <person name="Dunigan D.D."/>
            <person name="Gurnon J.R."/>
            <person name="Agarkova I."/>
            <person name="Kang M."/>
            <person name="Vitek J."/>
            <person name="Duncan G."/>
            <person name="McClung O.W."/>
            <person name="Larsen M."/>
            <person name="Claverie J.-M."/>
            <person name="Van Etten J.L."/>
            <person name="Blanc G."/>
        </authorList>
    </citation>
    <scope>NUCLEOTIDE SEQUENCE</scope>
</reference>
<dbReference type="KEGG" id="vg:40525640"/>
<organism evidence="1">
    <name type="scientific">Paramecium bursaria Chlorella virus NYs1</name>
    <dbReference type="NCBI Taxonomy" id="83442"/>
    <lineage>
        <taxon>Viruses</taxon>
        <taxon>Varidnaviria</taxon>
        <taxon>Bamfordvirae</taxon>
        <taxon>Nucleocytoviricota</taxon>
        <taxon>Megaviricetes</taxon>
        <taxon>Algavirales</taxon>
        <taxon>Phycodnaviridae</taxon>
        <taxon>Chlorovirus</taxon>
        <taxon>Chlorovirus newyorkense</taxon>
    </lineage>
</organism>
<dbReference type="EMBL" id="JX997183">
    <property type="protein sequence ID" value="AGE58769.1"/>
    <property type="molecule type" value="Genomic_DNA"/>
</dbReference>
<gene>
    <name evidence="1" type="primary">NYs-1_533L</name>
    <name evidence="1" type="ORF">PBCVNYs1_533L</name>
</gene>
<evidence type="ECO:0000313" key="1">
    <source>
        <dbReference type="EMBL" id="AGE58769.1"/>
    </source>
</evidence>
<dbReference type="InterPro" id="IPR009820">
    <property type="entry name" value="DUF1390"/>
</dbReference>
<proteinExistence type="predicted"/>
<name>M1I8B9_9PHYC</name>
<protein>
    <submittedName>
        <fullName evidence="1">Uncharacterized protein</fullName>
    </submittedName>
</protein>
<dbReference type="RefSeq" id="YP_009665414.1">
    <property type="nucleotide sequence ID" value="NC_043235.1"/>
</dbReference>
<accession>M1I8B9</accession>